<gene>
    <name evidence="2" type="ORF">U0070_004207</name>
</gene>
<organism evidence="2 3">
    <name type="scientific">Myodes glareolus</name>
    <name type="common">Bank vole</name>
    <name type="synonym">Clethrionomys glareolus</name>
    <dbReference type="NCBI Taxonomy" id="447135"/>
    <lineage>
        <taxon>Eukaryota</taxon>
        <taxon>Metazoa</taxon>
        <taxon>Chordata</taxon>
        <taxon>Craniata</taxon>
        <taxon>Vertebrata</taxon>
        <taxon>Euteleostomi</taxon>
        <taxon>Mammalia</taxon>
        <taxon>Eutheria</taxon>
        <taxon>Euarchontoglires</taxon>
        <taxon>Glires</taxon>
        <taxon>Rodentia</taxon>
        <taxon>Myomorpha</taxon>
        <taxon>Muroidea</taxon>
        <taxon>Cricetidae</taxon>
        <taxon>Arvicolinae</taxon>
        <taxon>Myodes</taxon>
    </lineage>
</organism>
<name>A0AAW0HPK9_MYOGA</name>
<feature type="non-terminal residue" evidence="2">
    <location>
        <position position="1"/>
    </location>
</feature>
<proteinExistence type="predicted"/>
<feature type="region of interest" description="Disordered" evidence="1">
    <location>
        <begin position="1"/>
        <end position="119"/>
    </location>
</feature>
<feature type="compositionally biased region" description="Low complexity" evidence="1">
    <location>
        <begin position="56"/>
        <end position="67"/>
    </location>
</feature>
<feature type="non-terminal residue" evidence="2">
    <location>
        <position position="119"/>
    </location>
</feature>
<keyword evidence="3" id="KW-1185">Reference proteome</keyword>
<protein>
    <submittedName>
        <fullName evidence="2">Uncharacterized protein</fullName>
    </submittedName>
</protein>
<comment type="caution">
    <text evidence="2">The sequence shown here is derived from an EMBL/GenBank/DDBJ whole genome shotgun (WGS) entry which is preliminary data.</text>
</comment>
<accession>A0AAW0HPK9</accession>
<dbReference type="AlphaFoldDB" id="A0AAW0HPK9"/>
<evidence type="ECO:0000313" key="3">
    <source>
        <dbReference type="Proteomes" id="UP001488838"/>
    </source>
</evidence>
<evidence type="ECO:0000313" key="2">
    <source>
        <dbReference type="EMBL" id="KAK7803571.1"/>
    </source>
</evidence>
<evidence type="ECO:0000256" key="1">
    <source>
        <dbReference type="SAM" id="MobiDB-lite"/>
    </source>
</evidence>
<reference evidence="2 3" key="1">
    <citation type="journal article" date="2023" name="bioRxiv">
        <title>Conserved and derived expression patterns and positive selection on dental genes reveal complex evolutionary context of ever-growing rodent molars.</title>
        <authorList>
            <person name="Calamari Z.T."/>
            <person name="Song A."/>
            <person name="Cohen E."/>
            <person name="Akter M."/>
            <person name="Roy R.D."/>
            <person name="Hallikas O."/>
            <person name="Christensen M.M."/>
            <person name="Li P."/>
            <person name="Marangoni P."/>
            <person name="Jernvall J."/>
            <person name="Klein O.D."/>
        </authorList>
    </citation>
    <scope>NUCLEOTIDE SEQUENCE [LARGE SCALE GENOMIC DNA]</scope>
    <source>
        <strain evidence="2">V071</strain>
    </source>
</reference>
<dbReference type="Proteomes" id="UP001488838">
    <property type="component" value="Unassembled WGS sequence"/>
</dbReference>
<sequence length="119" mass="12029">FTNGHRGPRALNGRRGGLPRASSAPPRPAAANRTLPSGGWGGVSGAVTSPRDPAGDVRGAVRVVGARLTRTHGGGAGPGPGTRRPHDRGDGGGGSRLRPAWRRLPGRAGLADPQAERSL</sequence>
<dbReference type="EMBL" id="JBBHLL010000412">
    <property type="protein sequence ID" value="KAK7803571.1"/>
    <property type="molecule type" value="Genomic_DNA"/>
</dbReference>